<evidence type="ECO:0000256" key="4">
    <source>
        <dbReference type="ARBA" id="ARBA00022824"/>
    </source>
</evidence>
<dbReference type="GO" id="GO:0016020">
    <property type="term" value="C:membrane"/>
    <property type="evidence" value="ECO:0000318"/>
    <property type="project" value="GO_Central"/>
</dbReference>
<reference evidence="12" key="1">
    <citation type="journal article" date="2010" name="Nat. Biotechnol.">
        <title>Draft genome sequence of the oilseed species Ricinus communis.</title>
        <authorList>
            <person name="Chan A.P."/>
            <person name="Crabtree J."/>
            <person name="Zhao Q."/>
            <person name="Lorenzi H."/>
            <person name="Orvis J."/>
            <person name="Puiu D."/>
            <person name="Melake-Berhan A."/>
            <person name="Jones K.M."/>
            <person name="Redman J."/>
            <person name="Chen G."/>
            <person name="Cahoon E.B."/>
            <person name="Gedil M."/>
            <person name="Stanke M."/>
            <person name="Haas B.J."/>
            <person name="Wortman J.R."/>
            <person name="Fraser-Liggett C.M."/>
            <person name="Ravel J."/>
            <person name="Rabinowicz P.D."/>
        </authorList>
    </citation>
    <scope>NUCLEOTIDE SEQUENCE [LARGE SCALE GENOMIC DNA]</scope>
    <source>
        <strain evidence="12">cv. Hale</strain>
    </source>
</reference>
<comment type="function">
    <text evidence="8">Involved in cellular auxin homeostasis by regulating auxin metabolism. Regulates intracellular auxin accumulation at the endoplasmic reticulum and thus auxin availability for nuclear auxin signaling.</text>
</comment>
<keyword evidence="3 10" id="KW-0812">Transmembrane</keyword>
<dbReference type="PANTHER" id="PTHR31651:SF6">
    <property type="entry name" value="PROTEIN PIN-LIKES 1-LIKE"/>
    <property type="match status" value="1"/>
</dbReference>
<keyword evidence="7" id="KW-0927">Auxin signaling pathway</keyword>
<evidence type="ECO:0000256" key="6">
    <source>
        <dbReference type="ARBA" id="ARBA00023136"/>
    </source>
</evidence>
<evidence type="ECO:0000256" key="10">
    <source>
        <dbReference type="SAM" id="Phobius"/>
    </source>
</evidence>
<dbReference type="AlphaFoldDB" id="B9SRA8"/>
<evidence type="ECO:0000256" key="7">
    <source>
        <dbReference type="ARBA" id="ARBA00023294"/>
    </source>
</evidence>
<dbReference type="GO" id="GO:0009734">
    <property type="term" value="P:auxin-activated signaling pathway"/>
    <property type="evidence" value="ECO:0007669"/>
    <property type="project" value="UniProtKB-KW"/>
</dbReference>
<evidence type="ECO:0000313" key="12">
    <source>
        <dbReference type="Proteomes" id="UP000008311"/>
    </source>
</evidence>
<proteinExistence type="inferred from homology"/>
<dbReference type="Pfam" id="PF03547">
    <property type="entry name" value="Mem_trans"/>
    <property type="match status" value="1"/>
</dbReference>
<dbReference type="PANTHER" id="PTHR31651">
    <property type="match status" value="1"/>
</dbReference>
<dbReference type="InterPro" id="IPR045033">
    <property type="entry name" value="PILS1/3/4/5/7"/>
</dbReference>
<dbReference type="GO" id="GO:0005789">
    <property type="term" value="C:endoplasmic reticulum membrane"/>
    <property type="evidence" value="ECO:0007669"/>
    <property type="project" value="UniProtKB-SubCell"/>
</dbReference>
<feature type="transmembrane region" description="Helical" evidence="10">
    <location>
        <begin position="147"/>
        <end position="166"/>
    </location>
</feature>
<feature type="transmembrane region" description="Helical" evidence="10">
    <location>
        <begin position="268"/>
        <end position="286"/>
    </location>
</feature>
<feature type="transmembrane region" description="Helical" evidence="10">
    <location>
        <begin position="227"/>
        <end position="248"/>
    </location>
</feature>
<feature type="transmembrane region" description="Helical" evidence="10">
    <location>
        <begin position="368"/>
        <end position="388"/>
    </location>
</feature>
<keyword evidence="2" id="KW-0813">Transport</keyword>
<keyword evidence="4" id="KW-0256">Endoplasmic reticulum</keyword>
<feature type="transmembrane region" description="Helical" evidence="10">
    <location>
        <begin position="298"/>
        <end position="320"/>
    </location>
</feature>
<evidence type="ECO:0000256" key="9">
    <source>
        <dbReference type="ARBA" id="ARBA00025752"/>
    </source>
</evidence>
<dbReference type="GO" id="GO:0022857">
    <property type="term" value="F:transmembrane transporter activity"/>
    <property type="evidence" value="ECO:0000318"/>
    <property type="project" value="GO_Central"/>
</dbReference>
<keyword evidence="12" id="KW-1185">Reference proteome</keyword>
<evidence type="ECO:0000256" key="8">
    <source>
        <dbReference type="ARBA" id="ARBA00025100"/>
    </source>
</evidence>
<protein>
    <submittedName>
        <fullName evidence="11">Auxin:hydrogen symporter, putative</fullName>
    </submittedName>
</protein>
<dbReference type="GO" id="GO:0080162">
    <property type="term" value="P:endoplasmic reticulum to cytosol auxin transport"/>
    <property type="evidence" value="ECO:0007669"/>
    <property type="project" value="InterPro"/>
</dbReference>
<dbReference type="InParanoid" id="B9SRA8"/>
<dbReference type="eggNOG" id="KOG2722">
    <property type="taxonomic scope" value="Eukaryota"/>
</dbReference>
<dbReference type="InterPro" id="IPR004776">
    <property type="entry name" value="Mem_transp_PIN-like"/>
</dbReference>
<keyword evidence="6 10" id="KW-0472">Membrane</keyword>
<dbReference type="STRING" id="3988.B9SRA8"/>
<evidence type="ECO:0000256" key="2">
    <source>
        <dbReference type="ARBA" id="ARBA00022448"/>
    </source>
</evidence>
<comment type="subcellular location">
    <subcellularLocation>
        <location evidence="1">Endoplasmic reticulum membrane</location>
        <topology evidence="1">Multi-pass membrane protein</topology>
    </subcellularLocation>
</comment>
<feature type="transmembrane region" description="Helical" evidence="10">
    <location>
        <begin position="6"/>
        <end position="29"/>
    </location>
</feature>
<sequence>MGFLDLLVVALVPVLEVLIVTGIGLSLALDRIDLLGPNARHNLNNLVFYVFSPALVVSQLGETITFSSLVSLWFMPVNILLTFIIGSALAWVLIKITKTPPHLQGLVIGCCSAGNLGNLLLIIVPAVCEESNSPFGDSTTCSTYGEAYASLSMAVGAVYIWTYVYFIMRIYADKSNEAVDTNESFRESLLPSRDIPASSSNSLHAQLLRKRTFQRIKNFAGKVDLKMVFAPSTIAAIIGFTIGSVSAIRKLIIGTSAPLRVLDSSAALLGDATIPSMTLIVGANLLKGLKRSGVSMWVIVGIIMVRYVLMPVMGIGVVKAAYHFGMVGSDSLYQFVLLLQYALPPAMTVGIIAQLFQAGESECSVIMLWSYAVAGFALTLWSTFYMWLLQ</sequence>
<comment type="similarity">
    <text evidence="9">Belongs to the auxin efflux carrier (TC 2.A.69.2) family.</text>
</comment>
<dbReference type="EMBL" id="EQ974096">
    <property type="protein sequence ID" value="EEF33839.1"/>
    <property type="molecule type" value="Genomic_DNA"/>
</dbReference>
<keyword evidence="5 10" id="KW-1133">Transmembrane helix</keyword>
<dbReference type="Proteomes" id="UP000008311">
    <property type="component" value="Unassembled WGS sequence"/>
</dbReference>
<accession>B9SRA8</accession>
<feature type="transmembrane region" description="Helical" evidence="10">
    <location>
        <begin position="73"/>
        <end position="94"/>
    </location>
</feature>
<organism evidence="11 12">
    <name type="scientific">Ricinus communis</name>
    <name type="common">Castor bean</name>
    <dbReference type="NCBI Taxonomy" id="3988"/>
    <lineage>
        <taxon>Eukaryota</taxon>
        <taxon>Viridiplantae</taxon>
        <taxon>Streptophyta</taxon>
        <taxon>Embryophyta</taxon>
        <taxon>Tracheophyta</taxon>
        <taxon>Spermatophyta</taxon>
        <taxon>Magnoliopsida</taxon>
        <taxon>eudicotyledons</taxon>
        <taxon>Gunneridae</taxon>
        <taxon>Pentapetalae</taxon>
        <taxon>rosids</taxon>
        <taxon>fabids</taxon>
        <taxon>Malpighiales</taxon>
        <taxon>Euphorbiaceae</taxon>
        <taxon>Acalyphoideae</taxon>
        <taxon>Acalypheae</taxon>
        <taxon>Ricinus</taxon>
    </lineage>
</organism>
<evidence type="ECO:0000256" key="5">
    <source>
        <dbReference type="ARBA" id="ARBA00022989"/>
    </source>
</evidence>
<evidence type="ECO:0000256" key="3">
    <source>
        <dbReference type="ARBA" id="ARBA00022692"/>
    </source>
</evidence>
<feature type="transmembrane region" description="Helical" evidence="10">
    <location>
        <begin position="106"/>
        <end position="127"/>
    </location>
</feature>
<evidence type="ECO:0000313" key="11">
    <source>
        <dbReference type="EMBL" id="EEF33839.1"/>
    </source>
</evidence>
<name>B9SRA8_RICCO</name>
<evidence type="ECO:0000256" key="1">
    <source>
        <dbReference type="ARBA" id="ARBA00004477"/>
    </source>
</evidence>
<feature type="transmembrane region" description="Helical" evidence="10">
    <location>
        <begin position="332"/>
        <end position="356"/>
    </location>
</feature>
<gene>
    <name evidence="11" type="ORF">RCOM_0613430</name>
</gene>